<accession>A0A2T4U8W7</accession>
<dbReference type="RefSeq" id="WP_107583751.1">
    <property type="nucleotide sequence ID" value="NZ_PZJJ01000004.1"/>
</dbReference>
<keyword evidence="2" id="KW-1185">Reference proteome</keyword>
<dbReference type="Proteomes" id="UP000240509">
    <property type="component" value="Unassembled WGS sequence"/>
</dbReference>
<evidence type="ECO:0000313" key="1">
    <source>
        <dbReference type="EMBL" id="PTL39829.1"/>
    </source>
</evidence>
<dbReference type="EMBL" id="PZJJ01000004">
    <property type="protein sequence ID" value="PTL39829.1"/>
    <property type="molecule type" value="Genomic_DNA"/>
</dbReference>
<dbReference type="OrthoDB" id="9895907at2"/>
<name>A0A2T4U8W7_9BACI</name>
<dbReference type="AlphaFoldDB" id="A0A2T4U8W7"/>
<proteinExistence type="predicted"/>
<organism evidence="1 2">
    <name type="scientific">Alkalicoccus saliphilus</name>
    <dbReference type="NCBI Taxonomy" id="200989"/>
    <lineage>
        <taxon>Bacteria</taxon>
        <taxon>Bacillati</taxon>
        <taxon>Bacillota</taxon>
        <taxon>Bacilli</taxon>
        <taxon>Bacillales</taxon>
        <taxon>Bacillaceae</taxon>
        <taxon>Alkalicoccus</taxon>
    </lineage>
</organism>
<protein>
    <submittedName>
        <fullName evidence="1">Uncharacterized protein</fullName>
    </submittedName>
</protein>
<sequence>MEHYPAEREIYVKGNRYFAVEIWEESDGFHAYAVELAEETSRGVFRRGDKKEEACEDAVETLYKYNF</sequence>
<gene>
    <name evidence="1" type="ORF">C6Y45_04080</name>
</gene>
<comment type="caution">
    <text evidence="1">The sequence shown here is derived from an EMBL/GenBank/DDBJ whole genome shotgun (WGS) entry which is preliminary data.</text>
</comment>
<reference evidence="1 2" key="1">
    <citation type="submission" date="2018-03" db="EMBL/GenBank/DDBJ databases">
        <title>Alkalicoccus saliphilus sp. nov., isolated from a mineral pool.</title>
        <authorList>
            <person name="Zhao B."/>
        </authorList>
    </citation>
    <scope>NUCLEOTIDE SEQUENCE [LARGE SCALE GENOMIC DNA]</scope>
    <source>
        <strain evidence="1 2">6AG</strain>
    </source>
</reference>
<evidence type="ECO:0000313" key="2">
    <source>
        <dbReference type="Proteomes" id="UP000240509"/>
    </source>
</evidence>